<keyword evidence="3" id="KW-1185">Reference proteome</keyword>
<comment type="caution">
    <text evidence="2">The sequence shown here is derived from an EMBL/GenBank/DDBJ whole genome shotgun (WGS) entry which is preliminary data.</text>
</comment>
<evidence type="ECO:0000259" key="1">
    <source>
        <dbReference type="Pfam" id="PF20713"/>
    </source>
</evidence>
<dbReference type="InterPro" id="IPR049229">
    <property type="entry name" value="DUF6826"/>
</dbReference>
<proteinExistence type="predicted"/>
<accession>A0A9N9JEK7</accession>
<name>A0A9N9JEK7_9GLOM</name>
<gene>
    <name evidence="2" type="ORF">ALEPTO_LOCUS14532</name>
</gene>
<dbReference type="Pfam" id="PF20713">
    <property type="entry name" value="DUF6826"/>
    <property type="match status" value="1"/>
</dbReference>
<dbReference type="EMBL" id="CAJVPS010057197">
    <property type="protein sequence ID" value="CAG8778372.1"/>
    <property type="molecule type" value="Genomic_DNA"/>
</dbReference>
<evidence type="ECO:0000313" key="2">
    <source>
        <dbReference type="EMBL" id="CAG8778372.1"/>
    </source>
</evidence>
<reference evidence="2" key="1">
    <citation type="submission" date="2021-06" db="EMBL/GenBank/DDBJ databases">
        <authorList>
            <person name="Kallberg Y."/>
            <person name="Tangrot J."/>
            <person name="Rosling A."/>
        </authorList>
    </citation>
    <scope>NUCLEOTIDE SEQUENCE</scope>
    <source>
        <strain evidence="2">FL130A</strain>
    </source>
</reference>
<evidence type="ECO:0000313" key="3">
    <source>
        <dbReference type="Proteomes" id="UP000789508"/>
    </source>
</evidence>
<feature type="non-terminal residue" evidence="2">
    <location>
        <position position="131"/>
    </location>
</feature>
<protein>
    <submittedName>
        <fullName evidence="2">3286_t:CDS:1</fullName>
    </submittedName>
</protein>
<feature type="domain" description="DUF6826" evidence="1">
    <location>
        <begin position="54"/>
        <end position="131"/>
    </location>
</feature>
<dbReference type="Proteomes" id="UP000789508">
    <property type="component" value="Unassembled WGS sequence"/>
</dbReference>
<organism evidence="2 3">
    <name type="scientific">Ambispora leptoticha</name>
    <dbReference type="NCBI Taxonomy" id="144679"/>
    <lineage>
        <taxon>Eukaryota</taxon>
        <taxon>Fungi</taxon>
        <taxon>Fungi incertae sedis</taxon>
        <taxon>Mucoromycota</taxon>
        <taxon>Glomeromycotina</taxon>
        <taxon>Glomeromycetes</taxon>
        <taxon>Archaeosporales</taxon>
        <taxon>Ambisporaceae</taxon>
        <taxon>Ambispora</taxon>
    </lineage>
</organism>
<dbReference type="AlphaFoldDB" id="A0A9N9JEK7"/>
<dbReference type="OrthoDB" id="2445762at2759"/>
<feature type="non-terminal residue" evidence="2">
    <location>
        <position position="1"/>
    </location>
</feature>
<sequence length="131" mass="14913">EIWLSAPATETETEKRRYVKERGSTINFPFQLTAMTRRREPGKFKSPPDPQVPEDILQEYFISECKTFRAFGNSQLEVQDSYSTRKPDFVFIAKGDPLNTLHVIDVGEIRKRSGVDFANADVGHAVSFGEK</sequence>